<gene>
    <name evidence="1" type="ORF">ACFO8L_13075</name>
</gene>
<dbReference type="RefSeq" id="WP_262846963.1">
    <property type="nucleotide sequence ID" value="NZ_JANZYP010000055.1"/>
</dbReference>
<proteinExistence type="predicted"/>
<evidence type="ECO:0000313" key="2">
    <source>
        <dbReference type="Proteomes" id="UP001595891"/>
    </source>
</evidence>
<comment type="caution">
    <text evidence="1">The sequence shown here is derived from an EMBL/GenBank/DDBJ whole genome shotgun (WGS) entry which is preliminary data.</text>
</comment>
<dbReference type="Proteomes" id="UP001595891">
    <property type="component" value="Unassembled WGS sequence"/>
</dbReference>
<protein>
    <submittedName>
        <fullName evidence="1">Uncharacterized protein</fullName>
    </submittedName>
</protein>
<name>A0ABV9EEI9_9ACTN</name>
<evidence type="ECO:0000313" key="1">
    <source>
        <dbReference type="EMBL" id="MFC4587017.1"/>
    </source>
</evidence>
<reference evidence="2" key="1">
    <citation type="journal article" date="2019" name="Int. J. Syst. Evol. Microbiol.">
        <title>The Global Catalogue of Microorganisms (GCM) 10K type strain sequencing project: providing services to taxonomists for standard genome sequencing and annotation.</title>
        <authorList>
            <consortium name="The Broad Institute Genomics Platform"/>
            <consortium name="The Broad Institute Genome Sequencing Center for Infectious Disease"/>
            <person name="Wu L."/>
            <person name="Ma J."/>
        </authorList>
    </citation>
    <scope>NUCLEOTIDE SEQUENCE [LARGE SCALE GENOMIC DNA]</scope>
    <source>
        <strain evidence="2">CCUG 49560</strain>
    </source>
</reference>
<organism evidence="1 2">
    <name type="scientific">Sphaerisporangium corydalis</name>
    <dbReference type="NCBI Taxonomy" id="1441875"/>
    <lineage>
        <taxon>Bacteria</taxon>
        <taxon>Bacillati</taxon>
        <taxon>Actinomycetota</taxon>
        <taxon>Actinomycetes</taxon>
        <taxon>Streptosporangiales</taxon>
        <taxon>Streptosporangiaceae</taxon>
        <taxon>Sphaerisporangium</taxon>
    </lineage>
</organism>
<keyword evidence="2" id="KW-1185">Reference proteome</keyword>
<sequence>MTAHRDFKRLVRARARATGLSYTAARRLLLSERSALMARVPFRRVQKAEYGFAVNIPESWAEREPDPSNSQYEVARFVAHDKAHRTCLVFRRPAEGVTAASAAERARDRLEALGFGRFEVSEGNLGDQAAVRLDFDRASGHGLWSVREYFVATGGLMYCLGLGSSDAEADAETLDALATGFEILAG</sequence>
<accession>A0ABV9EEI9</accession>
<dbReference type="EMBL" id="JBHSFN010000007">
    <property type="protein sequence ID" value="MFC4587017.1"/>
    <property type="molecule type" value="Genomic_DNA"/>
</dbReference>